<dbReference type="RefSeq" id="WP_149812506.1">
    <property type="nucleotide sequence ID" value="NZ_VUKA01000005.1"/>
</dbReference>
<gene>
    <name evidence="2" type="ORF">F0Q34_12240</name>
</gene>
<dbReference type="InterPro" id="IPR029052">
    <property type="entry name" value="Metallo-depent_PP-like"/>
</dbReference>
<dbReference type="Pfam" id="PF00149">
    <property type="entry name" value="Metallophos"/>
    <property type="match status" value="1"/>
</dbReference>
<dbReference type="Gene3D" id="3.60.21.10">
    <property type="match status" value="1"/>
</dbReference>
<dbReference type="OrthoDB" id="7831721at2"/>
<accession>A0A5B2TGG1</accession>
<dbReference type="CDD" id="cd00838">
    <property type="entry name" value="MPP_superfamily"/>
    <property type="match status" value="1"/>
</dbReference>
<reference evidence="2 3" key="1">
    <citation type="journal article" date="2015" name="Int. J. Syst. Evol. Microbiol.">
        <title>Roseomonas oryzae sp. nov., isolated from paddy rhizosphere soil.</title>
        <authorList>
            <person name="Ramaprasad E.V."/>
            <person name="Sasikala Ch."/>
            <person name="Ramana Ch.V."/>
        </authorList>
    </citation>
    <scope>NUCLEOTIDE SEQUENCE [LARGE SCALE GENOMIC DNA]</scope>
    <source>
        <strain evidence="2 3">KCTC 42542</strain>
    </source>
</reference>
<organism evidence="2 3">
    <name type="scientific">Teichococcus oryzae</name>
    <dbReference type="NCBI Taxonomy" id="1608942"/>
    <lineage>
        <taxon>Bacteria</taxon>
        <taxon>Pseudomonadati</taxon>
        <taxon>Pseudomonadota</taxon>
        <taxon>Alphaproteobacteria</taxon>
        <taxon>Acetobacterales</taxon>
        <taxon>Roseomonadaceae</taxon>
        <taxon>Roseomonas</taxon>
    </lineage>
</organism>
<evidence type="ECO:0000313" key="3">
    <source>
        <dbReference type="Proteomes" id="UP000322110"/>
    </source>
</evidence>
<dbReference type="Proteomes" id="UP000322110">
    <property type="component" value="Unassembled WGS sequence"/>
</dbReference>
<evidence type="ECO:0000313" key="2">
    <source>
        <dbReference type="EMBL" id="KAA2212890.1"/>
    </source>
</evidence>
<dbReference type="EMBL" id="VUKA01000005">
    <property type="protein sequence ID" value="KAA2212890.1"/>
    <property type="molecule type" value="Genomic_DNA"/>
</dbReference>
<dbReference type="AlphaFoldDB" id="A0A5B2TGG1"/>
<sequence>MSLPDQPALVFIGDIHRQWHHVARGLAALPEKPAAAVLLGDMECDHPLDQVAAPLLDAGIAVHWIWGNHDYDGGPRMWDNLTSRARNPRTGNGALNARVATIGGIRIAGLGGTFRRRVWEPPGPPRLRGRVELAADLGTLGAGWTAEQCEAMRQALAAMAIWPEDVAALAGLRADVLVTHEAPSSHPQGFAAIDAVARALGARLIIHGHHHVCYRARAADGLQAQGVGAGWALGLDGAVWWQGEPDRWFGKAAHGWHMI</sequence>
<dbReference type="SUPFAM" id="SSF56300">
    <property type="entry name" value="Metallo-dependent phosphatases"/>
    <property type="match status" value="1"/>
</dbReference>
<name>A0A5B2TGG1_9PROT</name>
<comment type="caution">
    <text evidence="2">The sequence shown here is derived from an EMBL/GenBank/DDBJ whole genome shotgun (WGS) entry which is preliminary data.</text>
</comment>
<evidence type="ECO:0000259" key="1">
    <source>
        <dbReference type="Pfam" id="PF00149"/>
    </source>
</evidence>
<protein>
    <submittedName>
        <fullName evidence="2">Metallophosphoesterase</fullName>
    </submittedName>
</protein>
<dbReference type="InterPro" id="IPR004843">
    <property type="entry name" value="Calcineurin-like_PHP"/>
</dbReference>
<dbReference type="GO" id="GO:0016787">
    <property type="term" value="F:hydrolase activity"/>
    <property type="evidence" value="ECO:0007669"/>
    <property type="project" value="InterPro"/>
</dbReference>
<feature type="domain" description="Calcineurin-like phosphoesterase" evidence="1">
    <location>
        <begin position="10"/>
        <end position="213"/>
    </location>
</feature>
<proteinExistence type="predicted"/>
<keyword evidence="3" id="KW-1185">Reference proteome</keyword>